<comment type="caution">
    <text evidence="7">The sequence shown here is derived from an EMBL/GenBank/DDBJ whole genome shotgun (WGS) entry which is preliminary data.</text>
</comment>
<evidence type="ECO:0000256" key="1">
    <source>
        <dbReference type="ARBA" id="ARBA00010641"/>
    </source>
</evidence>
<keyword evidence="2" id="KW-0805">Transcription regulation</keyword>
<proteinExistence type="inferred from homology"/>
<dbReference type="SUPFAM" id="SSF88659">
    <property type="entry name" value="Sigma3 and sigma4 domains of RNA polymerase sigma factors"/>
    <property type="match status" value="1"/>
</dbReference>
<dbReference type="InterPro" id="IPR013324">
    <property type="entry name" value="RNA_pol_sigma_r3/r4-like"/>
</dbReference>
<keyword evidence="8" id="KW-1185">Reference proteome</keyword>
<dbReference type="GO" id="GO:0006352">
    <property type="term" value="P:DNA-templated transcription initiation"/>
    <property type="evidence" value="ECO:0007669"/>
    <property type="project" value="InterPro"/>
</dbReference>
<name>A0A850NK64_9FLAO</name>
<evidence type="ECO:0000313" key="8">
    <source>
        <dbReference type="Proteomes" id="UP000558089"/>
    </source>
</evidence>
<gene>
    <name evidence="7" type="ORF">GUA46_14495</name>
</gene>
<dbReference type="Pfam" id="PF04542">
    <property type="entry name" value="Sigma70_r2"/>
    <property type="match status" value="1"/>
</dbReference>
<feature type="domain" description="RNA polymerase sigma factor 70 region 4 type 2" evidence="6">
    <location>
        <begin position="123"/>
        <end position="175"/>
    </location>
</feature>
<keyword evidence="4" id="KW-0804">Transcription</keyword>
<evidence type="ECO:0000256" key="4">
    <source>
        <dbReference type="ARBA" id="ARBA00023163"/>
    </source>
</evidence>
<dbReference type="RefSeq" id="WP_176621103.1">
    <property type="nucleotide sequence ID" value="NZ_WYET01000008.1"/>
</dbReference>
<dbReference type="InterPro" id="IPR013325">
    <property type="entry name" value="RNA_pol_sigma_r2"/>
</dbReference>
<feature type="domain" description="RNA polymerase sigma-70 region 2" evidence="5">
    <location>
        <begin position="24"/>
        <end position="90"/>
    </location>
</feature>
<keyword evidence="3" id="KW-0731">Sigma factor</keyword>
<dbReference type="GO" id="GO:0016987">
    <property type="term" value="F:sigma factor activity"/>
    <property type="evidence" value="ECO:0007669"/>
    <property type="project" value="UniProtKB-KW"/>
</dbReference>
<comment type="similarity">
    <text evidence="1">Belongs to the sigma-70 factor family. ECF subfamily.</text>
</comment>
<dbReference type="InterPro" id="IPR039425">
    <property type="entry name" value="RNA_pol_sigma-70-like"/>
</dbReference>
<dbReference type="Gene3D" id="1.10.1740.10">
    <property type="match status" value="1"/>
</dbReference>
<dbReference type="EMBL" id="WYET01000008">
    <property type="protein sequence ID" value="NVN19556.1"/>
    <property type="molecule type" value="Genomic_DNA"/>
</dbReference>
<dbReference type="GO" id="GO:0003677">
    <property type="term" value="F:DNA binding"/>
    <property type="evidence" value="ECO:0007669"/>
    <property type="project" value="InterPro"/>
</dbReference>
<dbReference type="PANTHER" id="PTHR43133:SF51">
    <property type="entry name" value="RNA POLYMERASE SIGMA FACTOR"/>
    <property type="match status" value="1"/>
</dbReference>
<dbReference type="AlphaFoldDB" id="A0A850NK64"/>
<dbReference type="Gene3D" id="1.10.10.10">
    <property type="entry name" value="Winged helix-like DNA-binding domain superfamily/Winged helix DNA-binding domain"/>
    <property type="match status" value="1"/>
</dbReference>
<reference evidence="7 8" key="1">
    <citation type="submission" date="2020-01" db="EMBL/GenBank/DDBJ databases">
        <title>Draft Genome Analysis of Muricauda sp. HICW Isolated from coastal seawater of PR China.</title>
        <authorList>
            <person name="Chen M.-X."/>
        </authorList>
    </citation>
    <scope>NUCLEOTIDE SEQUENCE [LARGE SCALE GENOMIC DNA]</scope>
    <source>
        <strain evidence="7 8">HICW</strain>
    </source>
</reference>
<evidence type="ECO:0000256" key="3">
    <source>
        <dbReference type="ARBA" id="ARBA00023082"/>
    </source>
</evidence>
<dbReference type="SUPFAM" id="SSF88946">
    <property type="entry name" value="Sigma2 domain of RNA polymerase sigma factors"/>
    <property type="match status" value="1"/>
</dbReference>
<dbReference type="Pfam" id="PF08281">
    <property type="entry name" value="Sigma70_r4_2"/>
    <property type="match status" value="1"/>
</dbReference>
<dbReference type="InterPro" id="IPR036388">
    <property type="entry name" value="WH-like_DNA-bd_sf"/>
</dbReference>
<dbReference type="NCBIfam" id="TIGR02937">
    <property type="entry name" value="sigma70-ECF"/>
    <property type="match status" value="1"/>
</dbReference>
<protein>
    <submittedName>
        <fullName evidence="7">Sigma-70 family RNA polymerase sigma factor</fullName>
    </submittedName>
</protein>
<dbReference type="InterPro" id="IPR014284">
    <property type="entry name" value="RNA_pol_sigma-70_dom"/>
</dbReference>
<dbReference type="Proteomes" id="UP000558089">
    <property type="component" value="Unassembled WGS sequence"/>
</dbReference>
<sequence>MLTNKENQMISEIRRGNTRAFSDLVDSYKDMVFTLSLRMLGHREEAEEVSQDVFIKVYKSLPSFKGDSKLSTWVYRITYNTCLDRIKKIKKKRIHLDMEHADKIDYAELDTAFHKMVAIERSQLIEQCLSRLSEEDAGILTLFYLEEKNLLEMEKATNLPVNTLKVRLFRARKRLASIMEKSLNKEILQSNGSIG</sequence>
<accession>A0A850NK64</accession>
<dbReference type="InterPro" id="IPR007627">
    <property type="entry name" value="RNA_pol_sigma70_r2"/>
</dbReference>
<organism evidence="7 8">
    <name type="scientific">Flagellimonas chongwuensis</name>
    <dbReference type="NCBI Taxonomy" id="2697365"/>
    <lineage>
        <taxon>Bacteria</taxon>
        <taxon>Pseudomonadati</taxon>
        <taxon>Bacteroidota</taxon>
        <taxon>Flavobacteriia</taxon>
        <taxon>Flavobacteriales</taxon>
        <taxon>Flavobacteriaceae</taxon>
        <taxon>Flagellimonas</taxon>
    </lineage>
</organism>
<evidence type="ECO:0000259" key="6">
    <source>
        <dbReference type="Pfam" id="PF08281"/>
    </source>
</evidence>
<dbReference type="PANTHER" id="PTHR43133">
    <property type="entry name" value="RNA POLYMERASE ECF-TYPE SIGMA FACTO"/>
    <property type="match status" value="1"/>
</dbReference>
<evidence type="ECO:0000313" key="7">
    <source>
        <dbReference type="EMBL" id="NVN19556.1"/>
    </source>
</evidence>
<evidence type="ECO:0000259" key="5">
    <source>
        <dbReference type="Pfam" id="PF04542"/>
    </source>
</evidence>
<dbReference type="InterPro" id="IPR013249">
    <property type="entry name" value="RNA_pol_sigma70_r4_t2"/>
</dbReference>
<evidence type="ECO:0000256" key="2">
    <source>
        <dbReference type="ARBA" id="ARBA00023015"/>
    </source>
</evidence>